<evidence type="ECO:0000313" key="2">
    <source>
        <dbReference type="Proteomes" id="UP001055879"/>
    </source>
</evidence>
<name>A0ACB9BD23_ARCLA</name>
<dbReference type="EMBL" id="CM042052">
    <property type="protein sequence ID" value="KAI3720427.1"/>
    <property type="molecule type" value="Genomic_DNA"/>
</dbReference>
<keyword evidence="2" id="KW-1185">Reference proteome</keyword>
<accession>A0ACB9BD23</accession>
<dbReference type="Proteomes" id="UP001055879">
    <property type="component" value="Linkage Group LG06"/>
</dbReference>
<sequence>MESPSPSKVEIIKQAIKQIMEEVESSSNHDDDDAKLLSKLMSQLESLEAEPDADAEGLAFPAVSKLDSTGDDEATKVNSNVSRLEEKEEEEEEEKIAKELKYVKRQNFITHCLLSFMIVVTVAWQISEVSIMLTLKDRVSHPFRSISGLFKEILKPRIANGNEEEPKPSITSDLIETSPVHDLRIPDLPKIDLGFQDEE</sequence>
<reference evidence="1 2" key="2">
    <citation type="journal article" date="2022" name="Mol. Ecol. Resour.">
        <title>The genomes of chicory, endive, great burdock and yacon provide insights into Asteraceae paleo-polyploidization history and plant inulin production.</title>
        <authorList>
            <person name="Fan W."/>
            <person name="Wang S."/>
            <person name="Wang H."/>
            <person name="Wang A."/>
            <person name="Jiang F."/>
            <person name="Liu H."/>
            <person name="Zhao H."/>
            <person name="Xu D."/>
            <person name="Zhang Y."/>
        </authorList>
    </citation>
    <scope>NUCLEOTIDE SEQUENCE [LARGE SCALE GENOMIC DNA]</scope>
    <source>
        <strain evidence="2">cv. Niubang</strain>
    </source>
</reference>
<gene>
    <name evidence="1" type="ORF">L6452_21343</name>
</gene>
<evidence type="ECO:0000313" key="1">
    <source>
        <dbReference type="EMBL" id="KAI3720427.1"/>
    </source>
</evidence>
<reference evidence="2" key="1">
    <citation type="journal article" date="2022" name="Mol. Ecol. Resour.">
        <title>The genomes of chicory, endive, great burdock and yacon provide insights into Asteraceae palaeo-polyploidization history and plant inulin production.</title>
        <authorList>
            <person name="Fan W."/>
            <person name="Wang S."/>
            <person name="Wang H."/>
            <person name="Wang A."/>
            <person name="Jiang F."/>
            <person name="Liu H."/>
            <person name="Zhao H."/>
            <person name="Xu D."/>
            <person name="Zhang Y."/>
        </authorList>
    </citation>
    <scope>NUCLEOTIDE SEQUENCE [LARGE SCALE GENOMIC DNA]</scope>
    <source>
        <strain evidence="2">cv. Niubang</strain>
    </source>
</reference>
<comment type="caution">
    <text evidence="1">The sequence shown here is derived from an EMBL/GenBank/DDBJ whole genome shotgun (WGS) entry which is preliminary data.</text>
</comment>
<proteinExistence type="predicted"/>
<organism evidence="1 2">
    <name type="scientific">Arctium lappa</name>
    <name type="common">Greater burdock</name>
    <name type="synonym">Lappa major</name>
    <dbReference type="NCBI Taxonomy" id="4217"/>
    <lineage>
        <taxon>Eukaryota</taxon>
        <taxon>Viridiplantae</taxon>
        <taxon>Streptophyta</taxon>
        <taxon>Embryophyta</taxon>
        <taxon>Tracheophyta</taxon>
        <taxon>Spermatophyta</taxon>
        <taxon>Magnoliopsida</taxon>
        <taxon>eudicotyledons</taxon>
        <taxon>Gunneridae</taxon>
        <taxon>Pentapetalae</taxon>
        <taxon>asterids</taxon>
        <taxon>campanulids</taxon>
        <taxon>Asterales</taxon>
        <taxon>Asteraceae</taxon>
        <taxon>Carduoideae</taxon>
        <taxon>Cardueae</taxon>
        <taxon>Arctiinae</taxon>
        <taxon>Arctium</taxon>
    </lineage>
</organism>
<protein>
    <submittedName>
        <fullName evidence="1">Uncharacterized protein</fullName>
    </submittedName>
</protein>